<evidence type="ECO:0000256" key="2">
    <source>
        <dbReference type="ARBA" id="ARBA00023125"/>
    </source>
</evidence>
<dbReference type="RefSeq" id="WP_137011189.1">
    <property type="nucleotide sequence ID" value="NZ_SZPX01000001.1"/>
</dbReference>
<dbReference type="GO" id="GO:0015074">
    <property type="term" value="P:DNA integration"/>
    <property type="evidence" value="ECO:0007669"/>
    <property type="project" value="InterPro"/>
</dbReference>
<protein>
    <submittedName>
        <fullName evidence="5">Site-specific integrase</fullName>
    </submittedName>
</protein>
<dbReference type="Gene3D" id="1.10.443.10">
    <property type="entry name" value="Intergrase catalytic core"/>
    <property type="match status" value="1"/>
</dbReference>
<evidence type="ECO:0000313" key="6">
    <source>
        <dbReference type="Proteomes" id="UP000309561"/>
    </source>
</evidence>
<name>A0A4U2Z8X3_9BACT</name>
<feature type="domain" description="Tyr recombinase" evidence="4">
    <location>
        <begin position="186"/>
        <end position="359"/>
    </location>
</feature>
<dbReference type="InterPro" id="IPR010998">
    <property type="entry name" value="Integrase_recombinase_N"/>
</dbReference>
<proteinExistence type="inferred from homology"/>
<dbReference type="InterPro" id="IPR011010">
    <property type="entry name" value="DNA_brk_join_enz"/>
</dbReference>
<dbReference type="PROSITE" id="PS51898">
    <property type="entry name" value="TYR_RECOMBINASE"/>
    <property type="match status" value="1"/>
</dbReference>
<evidence type="ECO:0000313" key="5">
    <source>
        <dbReference type="EMBL" id="TKI70896.1"/>
    </source>
</evidence>
<dbReference type="InterPro" id="IPR002104">
    <property type="entry name" value="Integrase_catalytic"/>
</dbReference>
<gene>
    <name evidence="5" type="ORF">FCU45_00455</name>
</gene>
<dbReference type="PANTHER" id="PTHR30349:SF64">
    <property type="entry name" value="PROPHAGE INTEGRASE INTD-RELATED"/>
    <property type="match status" value="1"/>
</dbReference>
<dbReference type="Proteomes" id="UP000309561">
    <property type="component" value="Unassembled WGS sequence"/>
</dbReference>
<keyword evidence="3" id="KW-0233">DNA recombination</keyword>
<dbReference type="Gene3D" id="1.10.150.130">
    <property type="match status" value="1"/>
</dbReference>
<dbReference type="CDD" id="cd00796">
    <property type="entry name" value="INT_Rci_Hp1_C"/>
    <property type="match status" value="1"/>
</dbReference>
<keyword evidence="2" id="KW-0238">DNA-binding</keyword>
<dbReference type="GO" id="GO:0003677">
    <property type="term" value="F:DNA binding"/>
    <property type="evidence" value="ECO:0007669"/>
    <property type="project" value="UniProtKB-KW"/>
</dbReference>
<evidence type="ECO:0000256" key="3">
    <source>
        <dbReference type="ARBA" id="ARBA00023172"/>
    </source>
</evidence>
<dbReference type="InterPro" id="IPR050090">
    <property type="entry name" value="Tyrosine_recombinase_XerCD"/>
</dbReference>
<dbReference type="PANTHER" id="PTHR30349">
    <property type="entry name" value="PHAGE INTEGRASE-RELATED"/>
    <property type="match status" value="1"/>
</dbReference>
<dbReference type="OrthoDB" id="9789256at2"/>
<sequence>MADTKDIQYDKDYPTKYDGVYFRYSKKKKYNGKPDKSFKIRYRVNGRSKNERIGWQSDGYSAEFAKNIRAERIVAIRHGGDLPNTKKLIFKEAAKRYLDDHSSKKSIREDRYRYNDLKHLDDMEISDITISDLKKVHAVMRARGVKHITYIKVEEFYNKVVKYASEINLIKPQPSLKIPIPRAKEKLTEIYTDEMLQNYLSIIEQYPYRIVSDIVELIYYTGMRRSEPLKIKWSDYNKEEKSVIIRDAKSGRDERKLLSSESINIIERQRGKSKVYIFENGNEPVRAQYLSYHSRRIADMAGIPSHYRPLHSLRHNVGTRMALQGTPAAIIKEFLNHKNLETTQRYIDIAEPVMQGHIDMLESGLKKSSKVSLNIKRVDTEVKNG</sequence>
<keyword evidence="6" id="KW-1185">Reference proteome</keyword>
<dbReference type="EMBL" id="SZPX01000001">
    <property type="protein sequence ID" value="TKI70896.1"/>
    <property type="molecule type" value="Genomic_DNA"/>
</dbReference>
<comment type="similarity">
    <text evidence="1">Belongs to the 'phage' integrase family.</text>
</comment>
<evidence type="ECO:0000259" key="4">
    <source>
        <dbReference type="PROSITE" id="PS51898"/>
    </source>
</evidence>
<organism evidence="5 6">
    <name type="scientific">Sulfurimonas crateris</name>
    <dbReference type="NCBI Taxonomy" id="2574727"/>
    <lineage>
        <taxon>Bacteria</taxon>
        <taxon>Pseudomonadati</taxon>
        <taxon>Campylobacterota</taxon>
        <taxon>Epsilonproteobacteria</taxon>
        <taxon>Campylobacterales</taxon>
        <taxon>Sulfurimonadaceae</taxon>
        <taxon>Sulfurimonas</taxon>
    </lineage>
</organism>
<accession>A0A4U2Z8X3</accession>
<dbReference type="AlphaFoldDB" id="A0A4U2Z8X3"/>
<comment type="caution">
    <text evidence="5">The sequence shown here is derived from an EMBL/GenBank/DDBJ whole genome shotgun (WGS) entry which is preliminary data.</text>
</comment>
<evidence type="ECO:0000256" key="1">
    <source>
        <dbReference type="ARBA" id="ARBA00008857"/>
    </source>
</evidence>
<dbReference type="GO" id="GO:0006310">
    <property type="term" value="P:DNA recombination"/>
    <property type="evidence" value="ECO:0007669"/>
    <property type="project" value="UniProtKB-KW"/>
</dbReference>
<dbReference type="Pfam" id="PF00589">
    <property type="entry name" value="Phage_integrase"/>
    <property type="match status" value="1"/>
</dbReference>
<dbReference type="SUPFAM" id="SSF56349">
    <property type="entry name" value="DNA breaking-rejoining enzymes"/>
    <property type="match status" value="1"/>
</dbReference>
<dbReference type="InterPro" id="IPR013762">
    <property type="entry name" value="Integrase-like_cat_sf"/>
</dbReference>
<reference evidence="5 6" key="1">
    <citation type="submission" date="2019-04" db="EMBL/GenBank/DDBJ databases">
        <title>Sulfurimonas crateris sp. nov. a facultative anaerobic sulfur-oxidizing chemolithautotrophic bacterium isolated from a terrestrial mud vulcano.</title>
        <authorList>
            <person name="Ratnikova N.M."/>
            <person name="Slobodkin A.I."/>
            <person name="Merkel A.Y."/>
            <person name="Novikov A."/>
            <person name="Bonch-Osmolovskaya E.A."/>
            <person name="Slobodkina G.B."/>
        </authorList>
    </citation>
    <scope>NUCLEOTIDE SEQUENCE [LARGE SCALE GENOMIC DNA]</scope>
    <source>
        <strain evidence="5 6">SN118</strain>
    </source>
</reference>